<organism evidence="1 2">
    <name type="scientific">Extremus antarcticus</name>
    <dbReference type="NCBI Taxonomy" id="702011"/>
    <lineage>
        <taxon>Eukaryota</taxon>
        <taxon>Fungi</taxon>
        <taxon>Dikarya</taxon>
        <taxon>Ascomycota</taxon>
        <taxon>Pezizomycotina</taxon>
        <taxon>Dothideomycetes</taxon>
        <taxon>Dothideomycetidae</taxon>
        <taxon>Mycosphaerellales</taxon>
        <taxon>Extremaceae</taxon>
        <taxon>Extremus</taxon>
    </lineage>
</organism>
<protein>
    <submittedName>
        <fullName evidence="1">Uncharacterized protein</fullName>
    </submittedName>
</protein>
<dbReference type="Proteomes" id="UP001271007">
    <property type="component" value="Unassembled WGS sequence"/>
</dbReference>
<dbReference type="AlphaFoldDB" id="A0AAJ0DFE7"/>
<evidence type="ECO:0000313" key="1">
    <source>
        <dbReference type="EMBL" id="KAK3053029.1"/>
    </source>
</evidence>
<name>A0AAJ0DFE7_9PEZI</name>
<sequence>MPYSIIGKINSRSRLSSRPPAVRLTFGGQTIKYAVTMGSRVFVRCPVGIVCVGYLGPNSLISRKSLVVYGVQTSMWGGVIQQWVFGMRFNRERSVVGVWLSRKEHKSLMRRLVARNRRRNGFRPFGQTGQHWNDITTSSGLPLAVVQRALLS</sequence>
<accession>A0AAJ0DFE7</accession>
<keyword evidence="2" id="KW-1185">Reference proteome</keyword>
<proteinExistence type="predicted"/>
<evidence type="ECO:0000313" key="2">
    <source>
        <dbReference type="Proteomes" id="UP001271007"/>
    </source>
</evidence>
<reference evidence="1" key="1">
    <citation type="submission" date="2023-04" db="EMBL/GenBank/DDBJ databases">
        <title>Black Yeasts Isolated from many extreme environments.</title>
        <authorList>
            <person name="Coleine C."/>
            <person name="Stajich J.E."/>
            <person name="Selbmann L."/>
        </authorList>
    </citation>
    <scope>NUCLEOTIDE SEQUENCE</scope>
    <source>
        <strain evidence="1">CCFEE 5312</strain>
    </source>
</reference>
<gene>
    <name evidence="1" type="ORF">LTR09_006093</name>
</gene>
<dbReference type="EMBL" id="JAWDJX010000018">
    <property type="protein sequence ID" value="KAK3053029.1"/>
    <property type="molecule type" value="Genomic_DNA"/>
</dbReference>
<comment type="caution">
    <text evidence="1">The sequence shown here is derived from an EMBL/GenBank/DDBJ whole genome shotgun (WGS) entry which is preliminary data.</text>
</comment>